<dbReference type="AlphaFoldDB" id="A0A9D4E7L2"/>
<organism evidence="2 3">
    <name type="scientific">Dreissena polymorpha</name>
    <name type="common">Zebra mussel</name>
    <name type="synonym">Mytilus polymorpha</name>
    <dbReference type="NCBI Taxonomy" id="45954"/>
    <lineage>
        <taxon>Eukaryota</taxon>
        <taxon>Metazoa</taxon>
        <taxon>Spiralia</taxon>
        <taxon>Lophotrochozoa</taxon>
        <taxon>Mollusca</taxon>
        <taxon>Bivalvia</taxon>
        <taxon>Autobranchia</taxon>
        <taxon>Heteroconchia</taxon>
        <taxon>Euheterodonta</taxon>
        <taxon>Imparidentia</taxon>
        <taxon>Neoheterodontei</taxon>
        <taxon>Myida</taxon>
        <taxon>Dreissenoidea</taxon>
        <taxon>Dreissenidae</taxon>
        <taxon>Dreissena</taxon>
    </lineage>
</organism>
<dbReference type="Proteomes" id="UP000828390">
    <property type="component" value="Unassembled WGS sequence"/>
</dbReference>
<dbReference type="InterPro" id="IPR000033">
    <property type="entry name" value="LDLR_classB_rpt"/>
</dbReference>
<dbReference type="Pfam" id="PF00058">
    <property type="entry name" value="Ldl_recept_b"/>
    <property type="match status" value="1"/>
</dbReference>
<gene>
    <name evidence="2" type="ORF">DPMN_174684</name>
</gene>
<dbReference type="SUPFAM" id="SSF63825">
    <property type="entry name" value="YWTD domain"/>
    <property type="match status" value="1"/>
</dbReference>
<dbReference type="InterPro" id="IPR011042">
    <property type="entry name" value="6-blade_b-propeller_TolB-like"/>
</dbReference>
<reference evidence="2" key="1">
    <citation type="journal article" date="2019" name="bioRxiv">
        <title>The Genome of the Zebra Mussel, Dreissena polymorpha: A Resource for Invasive Species Research.</title>
        <authorList>
            <person name="McCartney M.A."/>
            <person name="Auch B."/>
            <person name="Kono T."/>
            <person name="Mallez S."/>
            <person name="Zhang Y."/>
            <person name="Obille A."/>
            <person name="Becker A."/>
            <person name="Abrahante J.E."/>
            <person name="Garbe J."/>
            <person name="Badalamenti J.P."/>
            <person name="Herman A."/>
            <person name="Mangelson H."/>
            <person name="Liachko I."/>
            <person name="Sullivan S."/>
            <person name="Sone E.D."/>
            <person name="Koren S."/>
            <person name="Silverstein K.A.T."/>
            <person name="Beckman K.B."/>
            <person name="Gohl D.M."/>
        </authorList>
    </citation>
    <scope>NUCLEOTIDE SEQUENCE</scope>
    <source>
        <strain evidence="2">Duluth1</strain>
        <tissue evidence="2">Whole animal</tissue>
    </source>
</reference>
<evidence type="ECO:0000313" key="2">
    <source>
        <dbReference type="EMBL" id="KAH3773325.1"/>
    </source>
</evidence>
<comment type="caution">
    <text evidence="2">The sequence shown here is derived from an EMBL/GenBank/DDBJ whole genome shotgun (WGS) entry which is preliminary data.</text>
</comment>
<keyword evidence="3" id="KW-1185">Reference proteome</keyword>
<proteinExistence type="predicted"/>
<feature type="repeat" description="LDL-receptor class B" evidence="1">
    <location>
        <begin position="127"/>
        <end position="170"/>
    </location>
</feature>
<sequence length="183" mass="21115">MPHLYNVCWTYFTDTLSTGYLVLGSITGGPSYNRTKVYALPIETAAGNTTIHTTPEKSFFFNNFLEQPMAIDVDYARKQLYIYNRYSATLQKLNFYPENGFQNDIAIPLHQGLSRSNVKIALDWISNNIYWTDPAFRWIALQSLNTYGHYRILVYDNVERPTGIAVDPTHKLVAFISFRYCTI</sequence>
<dbReference type="InterPro" id="IPR050778">
    <property type="entry name" value="Cueball_EGF_LRP_Nidogen"/>
</dbReference>
<dbReference type="Gene3D" id="2.120.10.30">
    <property type="entry name" value="TolB, C-terminal domain"/>
    <property type="match status" value="1"/>
</dbReference>
<dbReference type="PANTHER" id="PTHR46513:SF13">
    <property type="entry name" value="EGF-LIKE DOMAIN-CONTAINING PROTEIN"/>
    <property type="match status" value="1"/>
</dbReference>
<protein>
    <submittedName>
        <fullName evidence="2">Uncharacterized protein</fullName>
    </submittedName>
</protein>
<evidence type="ECO:0000313" key="3">
    <source>
        <dbReference type="Proteomes" id="UP000828390"/>
    </source>
</evidence>
<name>A0A9D4E7L2_DREPO</name>
<dbReference type="EMBL" id="JAIWYP010000009">
    <property type="protein sequence ID" value="KAH3773325.1"/>
    <property type="molecule type" value="Genomic_DNA"/>
</dbReference>
<dbReference type="PROSITE" id="PS51120">
    <property type="entry name" value="LDLRB"/>
    <property type="match status" value="1"/>
</dbReference>
<evidence type="ECO:0000256" key="1">
    <source>
        <dbReference type="PROSITE-ProRule" id="PRU00461"/>
    </source>
</evidence>
<accession>A0A9D4E7L2</accession>
<dbReference type="PANTHER" id="PTHR46513">
    <property type="entry name" value="VITELLOGENIN RECEPTOR-LIKE PROTEIN-RELATED-RELATED"/>
    <property type="match status" value="1"/>
</dbReference>
<reference evidence="2" key="2">
    <citation type="submission" date="2020-11" db="EMBL/GenBank/DDBJ databases">
        <authorList>
            <person name="McCartney M.A."/>
            <person name="Auch B."/>
            <person name="Kono T."/>
            <person name="Mallez S."/>
            <person name="Becker A."/>
            <person name="Gohl D.M."/>
            <person name="Silverstein K.A.T."/>
            <person name="Koren S."/>
            <person name="Bechman K.B."/>
            <person name="Herman A."/>
            <person name="Abrahante J.E."/>
            <person name="Garbe J."/>
        </authorList>
    </citation>
    <scope>NUCLEOTIDE SEQUENCE</scope>
    <source>
        <strain evidence="2">Duluth1</strain>
        <tissue evidence="2">Whole animal</tissue>
    </source>
</reference>